<organism evidence="1 2">
    <name type="scientific">Limnospira indica PCC 8005</name>
    <dbReference type="NCBI Taxonomy" id="376219"/>
    <lineage>
        <taxon>Bacteria</taxon>
        <taxon>Bacillati</taxon>
        <taxon>Cyanobacteriota</taxon>
        <taxon>Cyanophyceae</taxon>
        <taxon>Oscillatoriophycideae</taxon>
        <taxon>Oscillatoriales</taxon>
        <taxon>Sirenicapillariaceae</taxon>
        <taxon>Limnospira</taxon>
    </lineage>
</organism>
<accession>A0A9P1NW43</accession>
<proteinExistence type="predicted"/>
<evidence type="ECO:0000313" key="1">
    <source>
        <dbReference type="EMBL" id="CDM92358.1"/>
    </source>
</evidence>
<dbReference type="Proteomes" id="UP000032946">
    <property type="component" value="Chromosome"/>
</dbReference>
<dbReference type="EMBL" id="FO818640">
    <property type="protein sequence ID" value="CDM92358.1"/>
    <property type="molecule type" value="Genomic_DNA"/>
</dbReference>
<name>A0A9P1NW43_9CYAN</name>
<dbReference type="AlphaFoldDB" id="A0A9P1NW43"/>
<reference evidence="1 2" key="1">
    <citation type="submission" date="2014-02" db="EMBL/GenBank/DDBJ databases">
        <authorList>
            <person name="Genoscope - CEA"/>
        </authorList>
    </citation>
    <scope>NUCLEOTIDE SEQUENCE [LARGE SCALE GENOMIC DNA]</scope>
    <source>
        <strain evidence="1 2">PCC 8005</strain>
    </source>
</reference>
<gene>
    <name evidence="1" type="ORF">ARTHRO_10031</name>
</gene>
<sequence>MPVLHEERSERDRRTLLEIDWGVGFQPCLIPGVLETVVV</sequence>
<protein>
    <submittedName>
        <fullName evidence="1">Uncharacterized protein</fullName>
    </submittedName>
</protein>
<keyword evidence="2" id="KW-1185">Reference proteome</keyword>
<evidence type="ECO:0000313" key="2">
    <source>
        <dbReference type="Proteomes" id="UP000032946"/>
    </source>
</evidence>